<gene>
    <name evidence="1" type="ORF">Sradi_2302000</name>
</gene>
<dbReference type="EMBL" id="JACGWJ010000009">
    <property type="protein sequence ID" value="KAL0399587.1"/>
    <property type="molecule type" value="Genomic_DNA"/>
</dbReference>
<evidence type="ECO:0008006" key="2">
    <source>
        <dbReference type="Google" id="ProtNLM"/>
    </source>
</evidence>
<protein>
    <recommendedName>
        <fullName evidence="2">Secreted protein</fullName>
    </recommendedName>
</protein>
<comment type="caution">
    <text evidence="1">The sequence shown here is derived from an EMBL/GenBank/DDBJ whole genome shotgun (WGS) entry which is preliminary data.</text>
</comment>
<reference evidence="1" key="1">
    <citation type="submission" date="2020-06" db="EMBL/GenBank/DDBJ databases">
        <authorList>
            <person name="Li T."/>
            <person name="Hu X."/>
            <person name="Zhang T."/>
            <person name="Song X."/>
            <person name="Zhang H."/>
            <person name="Dai N."/>
            <person name="Sheng W."/>
            <person name="Hou X."/>
            <person name="Wei L."/>
        </authorList>
    </citation>
    <scope>NUCLEOTIDE SEQUENCE</scope>
    <source>
        <strain evidence="1">G02</strain>
        <tissue evidence="1">Leaf</tissue>
    </source>
</reference>
<sequence>MQLCSLFVAPWLQHFYSSAGSAIMVGKRKAACNGDHHYCPLRPRRSMNRDIRKSGGANDGSNVFILGVMTNEWRWRWLLWWGGGVDICSSGGGCGGGGGDGCCGGGGNKGNRTT</sequence>
<organism evidence="1">
    <name type="scientific">Sesamum radiatum</name>
    <name type="common">Black benniseed</name>
    <dbReference type="NCBI Taxonomy" id="300843"/>
    <lineage>
        <taxon>Eukaryota</taxon>
        <taxon>Viridiplantae</taxon>
        <taxon>Streptophyta</taxon>
        <taxon>Embryophyta</taxon>
        <taxon>Tracheophyta</taxon>
        <taxon>Spermatophyta</taxon>
        <taxon>Magnoliopsida</taxon>
        <taxon>eudicotyledons</taxon>
        <taxon>Gunneridae</taxon>
        <taxon>Pentapetalae</taxon>
        <taxon>asterids</taxon>
        <taxon>lamiids</taxon>
        <taxon>Lamiales</taxon>
        <taxon>Pedaliaceae</taxon>
        <taxon>Sesamum</taxon>
    </lineage>
</organism>
<name>A0AAW2T4R3_SESRA</name>
<evidence type="ECO:0000313" key="1">
    <source>
        <dbReference type="EMBL" id="KAL0399587.1"/>
    </source>
</evidence>
<accession>A0AAW2T4R3</accession>
<dbReference type="AlphaFoldDB" id="A0AAW2T4R3"/>
<reference evidence="1" key="2">
    <citation type="journal article" date="2024" name="Plant">
        <title>Genomic evolution and insights into agronomic trait innovations of Sesamum species.</title>
        <authorList>
            <person name="Miao H."/>
            <person name="Wang L."/>
            <person name="Qu L."/>
            <person name="Liu H."/>
            <person name="Sun Y."/>
            <person name="Le M."/>
            <person name="Wang Q."/>
            <person name="Wei S."/>
            <person name="Zheng Y."/>
            <person name="Lin W."/>
            <person name="Duan Y."/>
            <person name="Cao H."/>
            <person name="Xiong S."/>
            <person name="Wang X."/>
            <person name="Wei L."/>
            <person name="Li C."/>
            <person name="Ma Q."/>
            <person name="Ju M."/>
            <person name="Zhao R."/>
            <person name="Li G."/>
            <person name="Mu C."/>
            <person name="Tian Q."/>
            <person name="Mei H."/>
            <person name="Zhang T."/>
            <person name="Gao T."/>
            <person name="Zhang H."/>
        </authorList>
    </citation>
    <scope>NUCLEOTIDE SEQUENCE</scope>
    <source>
        <strain evidence="1">G02</strain>
    </source>
</reference>
<proteinExistence type="predicted"/>